<organism evidence="9 10">
    <name type="scientific">Aphanomyces stellatus</name>
    <dbReference type="NCBI Taxonomy" id="120398"/>
    <lineage>
        <taxon>Eukaryota</taxon>
        <taxon>Sar</taxon>
        <taxon>Stramenopiles</taxon>
        <taxon>Oomycota</taxon>
        <taxon>Saprolegniomycetes</taxon>
        <taxon>Saprolegniales</taxon>
        <taxon>Verrucalvaceae</taxon>
        <taxon>Aphanomyces</taxon>
    </lineage>
</organism>
<dbReference type="AlphaFoldDB" id="A0A485KHR9"/>
<reference evidence="8" key="2">
    <citation type="submission" date="2019-06" db="EMBL/GenBank/DDBJ databases">
        <title>Genomics analysis of Aphanomyces spp. identifies a new class of oomycete effector associated with host adaptation.</title>
        <authorList>
            <person name="Gaulin E."/>
        </authorList>
    </citation>
    <scope>NUCLEOTIDE SEQUENCE</scope>
    <source>
        <strain evidence="8">CBS 578.67</strain>
    </source>
</reference>
<proteinExistence type="inferred from homology"/>
<feature type="transmembrane region" description="Helical" evidence="7">
    <location>
        <begin position="253"/>
        <end position="272"/>
    </location>
</feature>
<dbReference type="Pfam" id="PF03092">
    <property type="entry name" value="BT1"/>
    <property type="match status" value="1"/>
</dbReference>
<feature type="transmembrane region" description="Helical" evidence="7">
    <location>
        <begin position="478"/>
        <end position="496"/>
    </location>
</feature>
<feature type="transmembrane region" description="Helical" evidence="7">
    <location>
        <begin position="214"/>
        <end position="233"/>
    </location>
</feature>
<evidence type="ECO:0000256" key="1">
    <source>
        <dbReference type="ARBA" id="ARBA00004141"/>
    </source>
</evidence>
<evidence type="ECO:0000256" key="7">
    <source>
        <dbReference type="SAM" id="Phobius"/>
    </source>
</evidence>
<dbReference type="EMBL" id="CAADRA010002442">
    <property type="protein sequence ID" value="VFT83223.1"/>
    <property type="molecule type" value="Genomic_DNA"/>
</dbReference>
<evidence type="ECO:0000256" key="3">
    <source>
        <dbReference type="ARBA" id="ARBA00022448"/>
    </source>
</evidence>
<reference evidence="9 10" key="1">
    <citation type="submission" date="2019-03" db="EMBL/GenBank/DDBJ databases">
        <authorList>
            <person name="Gaulin E."/>
            <person name="Dumas B."/>
        </authorList>
    </citation>
    <scope>NUCLEOTIDE SEQUENCE [LARGE SCALE GENOMIC DNA]</scope>
    <source>
        <strain evidence="9">CBS 568.67</strain>
    </source>
</reference>
<dbReference type="Gene3D" id="1.20.1250.20">
    <property type="entry name" value="MFS general substrate transporter like domains"/>
    <property type="match status" value="2"/>
</dbReference>
<evidence type="ECO:0000256" key="2">
    <source>
        <dbReference type="ARBA" id="ARBA00007015"/>
    </source>
</evidence>
<feature type="transmembrane region" description="Helical" evidence="7">
    <location>
        <begin position="364"/>
        <end position="385"/>
    </location>
</feature>
<dbReference type="InterPro" id="IPR036259">
    <property type="entry name" value="MFS_trans_sf"/>
</dbReference>
<feature type="transmembrane region" description="Helical" evidence="7">
    <location>
        <begin position="508"/>
        <end position="530"/>
    </location>
</feature>
<keyword evidence="10" id="KW-1185">Reference proteome</keyword>
<feature type="transmembrane region" description="Helical" evidence="7">
    <location>
        <begin position="130"/>
        <end position="148"/>
    </location>
</feature>
<dbReference type="GO" id="GO:0016020">
    <property type="term" value="C:membrane"/>
    <property type="evidence" value="ECO:0007669"/>
    <property type="project" value="UniProtKB-SubCell"/>
</dbReference>
<evidence type="ECO:0000313" key="9">
    <source>
        <dbReference type="EMBL" id="VFT83223.1"/>
    </source>
</evidence>
<evidence type="ECO:0000313" key="8">
    <source>
        <dbReference type="EMBL" id="KAF0708760.1"/>
    </source>
</evidence>
<evidence type="ECO:0000256" key="6">
    <source>
        <dbReference type="ARBA" id="ARBA00023136"/>
    </source>
</evidence>
<protein>
    <submittedName>
        <fullName evidence="9">Aste57867_6222 protein</fullName>
    </submittedName>
</protein>
<evidence type="ECO:0000256" key="4">
    <source>
        <dbReference type="ARBA" id="ARBA00022692"/>
    </source>
</evidence>
<keyword evidence="3" id="KW-0813">Transport</keyword>
<dbReference type="SUPFAM" id="SSF103473">
    <property type="entry name" value="MFS general substrate transporter"/>
    <property type="match status" value="1"/>
</dbReference>
<keyword evidence="6 7" id="KW-0472">Membrane</keyword>
<comment type="similarity">
    <text evidence="2">Belongs to the major facilitator superfamily. Folate-biopterin transporter (TC 2.A.71) family.</text>
</comment>
<dbReference type="InterPro" id="IPR039309">
    <property type="entry name" value="BT1"/>
</dbReference>
<evidence type="ECO:0000256" key="5">
    <source>
        <dbReference type="ARBA" id="ARBA00022989"/>
    </source>
</evidence>
<comment type="subcellular location">
    <subcellularLocation>
        <location evidence="1">Membrane</location>
        <topology evidence="1">Multi-pass membrane protein</topology>
    </subcellularLocation>
</comment>
<dbReference type="PANTHER" id="PTHR31585">
    <property type="entry name" value="FOLATE-BIOPTERIN TRANSPORTER 1, CHLOROPLASTIC"/>
    <property type="match status" value="1"/>
</dbReference>
<dbReference type="OrthoDB" id="60876at2759"/>
<keyword evidence="5 7" id="KW-1133">Transmembrane helix</keyword>
<feature type="transmembrane region" description="Helical" evidence="7">
    <location>
        <begin position="102"/>
        <end position="123"/>
    </location>
</feature>
<dbReference type="Proteomes" id="UP000332933">
    <property type="component" value="Unassembled WGS sequence"/>
</dbReference>
<feature type="transmembrane region" description="Helical" evidence="7">
    <location>
        <begin position="335"/>
        <end position="352"/>
    </location>
</feature>
<feature type="transmembrane region" description="Helical" evidence="7">
    <location>
        <begin position="293"/>
        <end position="315"/>
    </location>
</feature>
<sequence>MHTQAKAADGLLVQERLSYLSNDHNKDDGDANYVDGKTPNDLEDGALRLGGAPVYTSPEVLAVLGQYFCVGIMYGALPYVPYNVLIQYFHLTGTQYTSAKTLINLGWSFKVFVGMISDLFPILGYRRKSYMMIGWTVCGICLLVLSVLDHGEPYNLKLSKTDPYNVDVNSKGTRIGLLCCLATIGYIFADVPSDAMVVEYAQREPEQTRGRMQTLIYGTRTITSMTTTLVIGICLNSAKYQGTFDWDMGLNNFFIMLTVPAFCAVVMTYLFIVDPKKEAIKWTVYRDQLWDLIQTRCIWQLMYFNFCFNLFAYYISSTAAPYVQSDWAGVENINNSIMSAVGSLIFAGILAVMGKWGTMWNWRWWLVITTLGTSGIDAIVQYLTIYNVVRSQWFYLGVPLVENVPQAVQFIITTFAIVEVADVGNEGMIYGLLTTCSNMASPFGAMITNLIGDQFEFSEDDIIADSDHTRNQVATSYAIYYAFTAFASCLVIFYPNQKKMLHEWKKDGGKYPIVGACAMIGGFGLLAMAVTSNLLTMFQSTKCLRFAGGHGCK</sequence>
<dbReference type="EMBL" id="VJMH01002440">
    <property type="protein sequence ID" value="KAF0708760.1"/>
    <property type="molecule type" value="Genomic_DNA"/>
</dbReference>
<evidence type="ECO:0000313" key="10">
    <source>
        <dbReference type="Proteomes" id="UP000332933"/>
    </source>
</evidence>
<accession>A0A485KHR9</accession>
<gene>
    <name evidence="9" type="primary">Aste57867_6222</name>
    <name evidence="8" type="ORF">As57867_006208</name>
    <name evidence="9" type="ORF">ASTE57867_6222</name>
</gene>
<feature type="transmembrane region" description="Helical" evidence="7">
    <location>
        <begin position="175"/>
        <end position="193"/>
    </location>
</feature>
<feature type="transmembrane region" description="Helical" evidence="7">
    <location>
        <begin position="60"/>
        <end position="82"/>
    </location>
</feature>
<keyword evidence="4 7" id="KW-0812">Transmembrane</keyword>
<dbReference type="PANTHER" id="PTHR31585:SF5">
    <property type="entry name" value="RNA-BINDING S4 DOMAIN-CONTAINING PROTEIN"/>
    <property type="match status" value="1"/>
</dbReference>
<name>A0A485KHR9_9STRA</name>